<feature type="compositionally biased region" description="Basic residues" evidence="1">
    <location>
        <begin position="165"/>
        <end position="177"/>
    </location>
</feature>
<protein>
    <submittedName>
        <fullName evidence="2">Uncharacterized protein</fullName>
    </submittedName>
</protein>
<dbReference type="Proteomes" id="UP001253637">
    <property type="component" value="Segment"/>
</dbReference>
<organism evidence="2 3">
    <name type="scientific">Pandoravirus japonicus</name>
    <dbReference type="NCBI Taxonomy" id="2823154"/>
    <lineage>
        <taxon>Viruses</taxon>
        <taxon>Pandoravirus</taxon>
    </lineage>
</organism>
<feature type="region of interest" description="Disordered" evidence="1">
    <location>
        <begin position="147"/>
        <end position="186"/>
    </location>
</feature>
<evidence type="ECO:0000313" key="2">
    <source>
        <dbReference type="EMBL" id="BCU03136.1"/>
    </source>
</evidence>
<accession>A0A811BQ55</accession>
<reference evidence="2" key="1">
    <citation type="submission" date="2021-04" db="EMBL/GenBank/DDBJ databases">
        <title>Draft Genome Sequence of Pandoravirus japonicus, Isolated from the Sabaishi River of Niigata, Japan.</title>
        <authorList>
            <person name="Hosokawa N."/>
            <person name="Takahashi H."/>
            <person name="Aoki K."/>
            <person name="Takemura M."/>
        </authorList>
    </citation>
    <scope>NUCLEOTIDE SEQUENCE</scope>
</reference>
<feature type="compositionally biased region" description="Low complexity" evidence="1">
    <location>
        <begin position="225"/>
        <end position="246"/>
    </location>
</feature>
<sequence length="264" mass="29342">MAPPSLLVAAVAAVLSFCASPFGRGRHCRPTASFFPLVKKKNKKKNSPRRHQRRPRRRRRHLWPQKGHDRRRCRRRVVDGATTKAQTEEKKTPFPLLPTAHNNNCHCPDDDNTGDGQEHQRLPKETTTPLARARNPHFDALLMLPTLTSQTTSTAPTSPTTTAVTHRHQKKAQPHPTRHQDSRNIGDDHHLRTQQQQHAPSLPPSFFLLRGPLGGLFLPCLSSPSSSSLSRSLSSSSPSSSLPSSSASTRARGPRPLVAFFFLS</sequence>
<dbReference type="EMBL" id="LC625835">
    <property type="protein sequence ID" value="BCU03136.1"/>
    <property type="molecule type" value="Genomic_DNA"/>
</dbReference>
<evidence type="ECO:0000313" key="3">
    <source>
        <dbReference type="Proteomes" id="UP001253637"/>
    </source>
</evidence>
<feature type="region of interest" description="Disordered" evidence="1">
    <location>
        <begin position="225"/>
        <end position="251"/>
    </location>
</feature>
<feature type="compositionally biased region" description="Basic residues" evidence="1">
    <location>
        <begin position="38"/>
        <end position="75"/>
    </location>
</feature>
<feature type="region of interest" description="Disordered" evidence="1">
    <location>
        <begin position="38"/>
        <end position="134"/>
    </location>
</feature>
<evidence type="ECO:0000256" key="1">
    <source>
        <dbReference type="SAM" id="MobiDB-lite"/>
    </source>
</evidence>
<proteinExistence type="predicted"/>
<feature type="compositionally biased region" description="Low complexity" evidence="1">
    <location>
        <begin position="147"/>
        <end position="164"/>
    </location>
</feature>
<name>A0A811BQ55_9VIRU</name>